<dbReference type="EMBL" id="JAPQKH010000004">
    <property type="protein sequence ID" value="KAJ5100709.1"/>
    <property type="molecule type" value="Genomic_DNA"/>
</dbReference>
<keyword evidence="3" id="KW-1185">Reference proteome</keyword>
<dbReference type="Proteomes" id="UP001149165">
    <property type="component" value="Unassembled WGS sequence"/>
</dbReference>
<reference evidence="2" key="2">
    <citation type="journal article" date="2023" name="IMA Fungus">
        <title>Comparative genomic study of the Penicillium genus elucidates a diverse pangenome and 15 lateral gene transfer events.</title>
        <authorList>
            <person name="Petersen C."/>
            <person name="Sorensen T."/>
            <person name="Nielsen M.R."/>
            <person name="Sondergaard T.E."/>
            <person name="Sorensen J.L."/>
            <person name="Fitzpatrick D.A."/>
            <person name="Frisvad J.C."/>
            <person name="Nielsen K.L."/>
        </authorList>
    </citation>
    <scope>NUCLEOTIDE SEQUENCE</scope>
    <source>
        <strain evidence="2">IBT 30069</strain>
    </source>
</reference>
<feature type="chain" id="PRO_5040928978" evidence="1">
    <location>
        <begin position="23"/>
        <end position="144"/>
    </location>
</feature>
<evidence type="ECO:0000256" key="1">
    <source>
        <dbReference type="SAM" id="SignalP"/>
    </source>
</evidence>
<comment type="caution">
    <text evidence="2">The sequence shown here is derived from an EMBL/GenBank/DDBJ whole genome shotgun (WGS) entry which is preliminary data.</text>
</comment>
<protein>
    <submittedName>
        <fullName evidence="2">Uncharacterized protein</fullName>
    </submittedName>
</protein>
<gene>
    <name evidence="2" type="ORF">N7456_006761</name>
</gene>
<evidence type="ECO:0000313" key="2">
    <source>
        <dbReference type="EMBL" id="KAJ5100709.1"/>
    </source>
</evidence>
<keyword evidence="1" id="KW-0732">Signal</keyword>
<reference evidence="2" key="1">
    <citation type="submission" date="2022-11" db="EMBL/GenBank/DDBJ databases">
        <authorList>
            <person name="Petersen C."/>
        </authorList>
    </citation>
    <scope>NUCLEOTIDE SEQUENCE</scope>
    <source>
        <strain evidence="2">IBT 30069</strain>
    </source>
</reference>
<organism evidence="2 3">
    <name type="scientific">Penicillium angulare</name>
    <dbReference type="NCBI Taxonomy" id="116970"/>
    <lineage>
        <taxon>Eukaryota</taxon>
        <taxon>Fungi</taxon>
        <taxon>Dikarya</taxon>
        <taxon>Ascomycota</taxon>
        <taxon>Pezizomycotina</taxon>
        <taxon>Eurotiomycetes</taxon>
        <taxon>Eurotiomycetidae</taxon>
        <taxon>Eurotiales</taxon>
        <taxon>Aspergillaceae</taxon>
        <taxon>Penicillium</taxon>
    </lineage>
</organism>
<sequence length="144" mass="15579">MKFFNFSLSTLLVLISTCKVSGNPAPDPSVALLANPVLQLEATPSASASPDDRAWDFRLYKSHKCSGSAKNFTGSGTTDCRSDISGSISGFIRVDVDPRCDIMLYKDKKCSKGDSIGSIAYDTADTCTASRKKKKIKSFRVTCF</sequence>
<evidence type="ECO:0000313" key="3">
    <source>
        <dbReference type="Proteomes" id="UP001149165"/>
    </source>
</evidence>
<proteinExistence type="predicted"/>
<dbReference type="OrthoDB" id="4312384at2759"/>
<feature type="signal peptide" evidence="1">
    <location>
        <begin position="1"/>
        <end position="22"/>
    </location>
</feature>
<name>A0A9W9KBZ3_9EURO</name>
<accession>A0A9W9KBZ3</accession>
<dbReference type="AlphaFoldDB" id="A0A9W9KBZ3"/>